<gene>
    <name evidence="1" type="ORF">ACFPO9_27435</name>
</gene>
<evidence type="ECO:0000313" key="2">
    <source>
        <dbReference type="Proteomes" id="UP001596086"/>
    </source>
</evidence>
<dbReference type="EMBL" id="JBHSMZ010000026">
    <property type="protein sequence ID" value="MFC5552266.1"/>
    <property type="molecule type" value="Genomic_DNA"/>
</dbReference>
<dbReference type="RefSeq" id="WP_379777557.1">
    <property type="nucleotide sequence ID" value="NZ_JBHSMZ010000026.1"/>
</dbReference>
<keyword evidence="2" id="KW-1185">Reference proteome</keyword>
<dbReference type="Proteomes" id="UP001596086">
    <property type="component" value="Unassembled WGS sequence"/>
</dbReference>
<evidence type="ECO:0000313" key="1">
    <source>
        <dbReference type="EMBL" id="MFC5552266.1"/>
    </source>
</evidence>
<organism evidence="1 2">
    <name type="scientific">Massilia aerilata</name>
    <dbReference type="NCBI Taxonomy" id="453817"/>
    <lineage>
        <taxon>Bacteria</taxon>
        <taxon>Pseudomonadati</taxon>
        <taxon>Pseudomonadota</taxon>
        <taxon>Betaproteobacteria</taxon>
        <taxon>Burkholderiales</taxon>
        <taxon>Oxalobacteraceae</taxon>
        <taxon>Telluria group</taxon>
        <taxon>Massilia</taxon>
    </lineage>
</organism>
<name>A0ABW0S5K3_9BURK</name>
<proteinExistence type="predicted"/>
<reference evidence="2" key="1">
    <citation type="journal article" date="2019" name="Int. J. Syst. Evol. Microbiol.">
        <title>The Global Catalogue of Microorganisms (GCM) 10K type strain sequencing project: providing services to taxonomists for standard genome sequencing and annotation.</title>
        <authorList>
            <consortium name="The Broad Institute Genomics Platform"/>
            <consortium name="The Broad Institute Genome Sequencing Center for Infectious Disease"/>
            <person name="Wu L."/>
            <person name="Ma J."/>
        </authorList>
    </citation>
    <scope>NUCLEOTIDE SEQUENCE [LARGE SCALE GENOMIC DNA]</scope>
    <source>
        <strain evidence="2">CGMCC 4.5798</strain>
    </source>
</reference>
<sequence>MATEDPHASENGKLSADTGIEQVQFATSDPLSVKGKARRRFARAGAGATGVLLTLHSQPGMACTFCGVSMSAAVSAVGKQKTTAVMSHQARSPVCYGKLPREWTTMSWPKGCASGDLFRKHFSCSSRSPYYNVTCKSIMAGSSKDPSRMAQYILAAYLNVLSNRVNFLTVGSLQELWIEWSTKGYYAPMAGQRWYTNDIVGYLYGTMD</sequence>
<accession>A0ABW0S5K3</accession>
<protein>
    <submittedName>
        <fullName evidence="1">Uncharacterized protein</fullName>
    </submittedName>
</protein>
<comment type="caution">
    <text evidence="1">The sequence shown here is derived from an EMBL/GenBank/DDBJ whole genome shotgun (WGS) entry which is preliminary data.</text>
</comment>